<dbReference type="Pfam" id="PF18701">
    <property type="entry name" value="DUF5641"/>
    <property type="match status" value="1"/>
</dbReference>
<reference evidence="2 3" key="1">
    <citation type="submission" date="2015-09" db="EMBL/GenBank/DDBJ databases">
        <title>Trachymyrmex cornetzi WGS genome.</title>
        <authorList>
            <person name="Nygaard S."/>
            <person name="Hu H."/>
            <person name="Boomsma J."/>
            <person name="Zhang G."/>
        </authorList>
    </citation>
    <scope>NUCLEOTIDE SEQUENCE [LARGE SCALE GENOMIC DNA]</scope>
    <source>
        <strain evidence="2">Tcor2-1</strain>
        <tissue evidence="2">Whole body</tissue>
    </source>
</reference>
<dbReference type="InterPro" id="IPR040676">
    <property type="entry name" value="DUF5641"/>
</dbReference>
<dbReference type="AlphaFoldDB" id="A0A151JBA5"/>
<evidence type="ECO:0000259" key="1">
    <source>
        <dbReference type="Pfam" id="PF18701"/>
    </source>
</evidence>
<evidence type="ECO:0000313" key="3">
    <source>
        <dbReference type="Proteomes" id="UP000078492"/>
    </source>
</evidence>
<feature type="non-terminal residue" evidence="2">
    <location>
        <position position="1"/>
    </location>
</feature>
<gene>
    <name evidence="2" type="ORF">ALC57_05198</name>
</gene>
<accession>A0A151JBA5</accession>
<dbReference type="EMBL" id="KQ979160">
    <property type="protein sequence ID" value="KYN22403.1"/>
    <property type="molecule type" value="Genomic_DNA"/>
</dbReference>
<protein>
    <recommendedName>
        <fullName evidence="1">DUF5641 domain-containing protein</fullName>
    </recommendedName>
</protein>
<keyword evidence="3" id="KW-1185">Reference proteome</keyword>
<evidence type="ECO:0000313" key="2">
    <source>
        <dbReference type="EMBL" id="KYN22403.1"/>
    </source>
</evidence>
<sequence>IIDGVLKHFRALQAVKRLTDKWDDLLVHIVTSWRTQSGFKPVVGHLIMLKDNDAPPLKWTLARITEIHPGNDGIVRAVTV</sequence>
<proteinExistence type="predicted"/>
<organism evidence="2 3">
    <name type="scientific">Trachymyrmex cornetzi</name>
    <dbReference type="NCBI Taxonomy" id="471704"/>
    <lineage>
        <taxon>Eukaryota</taxon>
        <taxon>Metazoa</taxon>
        <taxon>Ecdysozoa</taxon>
        <taxon>Arthropoda</taxon>
        <taxon>Hexapoda</taxon>
        <taxon>Insecta</taxon>
        <taxon>Pterygota</taxon>
        <taxon>Neoptera</taxon>
        <taxon>Endopterygota</taxon>
        <taxon>Hymenoptera</taxon>
        <taxon>Apocrita</taxon>
        <taxon>Aculeata</taxon>
        <taxon>Formicoidea</taxon>
        <taxon>Formicidae</taxon>
        <taxon>Myrmicinae</taxon>
        <taxon>Trachymyrmex</taxon>
    </lineage>
</organism>
<dbReference type="Proteomes" id="UP000078492">
    <property type="component" value="Unassembled WGS sequence"/>
</dbReference>
<name>A0A151JBA5_9HYME</name>
<feature type="domain" description="DUF5641" evidence="1">
    <location>
        <begin position="30"/>
        <end position="80"/>
    </location>
</feature>